<sequence>MSILNLIASLSASSYPAMYTVHYRGLCNPSNMDKTVASGGGGGPSGDITAIVASVDEVLDLDGLTIDAAIRREEENDEGERDISPRMVGQGAASSSREHGGRRGRMRLRRPVQGIEIKSARNNQINTEPITKSQETCCGSKIRQHRRALRRHRRVDKVEKRGRAQLCSGC</sequence>
<accession>A0A3N4K8A8</accession>
<proteinExistence type="predicted"/>
<gene>
    <name evidence="2" type="ORF">P167DRAFT_550304</name>
</gene>
<evidence type="ECO:0000313" key="3">
    <source>
        <dbReference type="Proteomes" id="UP000277580"/>
    </source>
</evidence>
<protein>
    <submittedName>
        <fullName evidence="2">Uncharacterized protein</fullName>
    </submittedName>
</protein>
<dbReference type="Proteomes" id="UP000277580">
    <property type="component" value="Unassembled WGS sequence"/>
</dbReference>
<dbReference type="EMBL" id="ML119225">
    <property type="protein sequence ID" value="RPB06756.1"/>
    <property type="molecule type" value="Genomic_DNA"/>
</dbReference>
<name>A0A3N4K8A8_9PEZI</name>
<dbReference type="InParanoid" id="A0A3N4K8A8"/>
<dbReference type="AlphaFoldDB" id="A0A3N4K8A8"/>
<evidence type="ECO:0000313" key="2">
    <source>
        <dbReference type="EMBL" id="RPB06756.1"/>
    </source>
</evidence>
<reference evidence="2 3" key="1">
    <citation type="journal article" date="2018" name="Nat. Ecol. Evol.">
        <title>Pezizomycetes genomes reveal the molecular basis of ectomycorrhizal truffle lifestyle.</title>
        <authorList>
            <person name="Murat C."/>
            <person name="Payen T."/>
            <person name="Noel B."/>
            <person name="Kuo A."/>
            <person name="Morin E."/>
            <person name="Chen J."/>
            <person name="Kohler A."/>
            <person name="Krizsan K."/>
            <person name="Balestrini R."/>
            <person name="Da Silva C."/>
            <person name="Montanini B."/>
            <person name="Hainaut M."/>
            <person name="Levati E."/>
            <person name="Barry K.W."/>
            <person name="Belfiori B."/>
            <person name="Cichocki N."/>
            <person name="Clum A."/>
            <person name="Dockter R.B."/>
            <person name="Fauchery L."/>
            <person name="Guy J."/>
            <person name="Iotti M."/>
            <person name="Le Tacon F."/>
            <person name="Lindquist E.A."/>
            <person name="Lipzen A."/>
            <person name="Malagnac F."/>
            <person name="Mello A."/>
            <person name="Molinier V."/>
            <person name="Miyauchi S."/>
            <person name="Poulain J."/>
            <person name="Riccioni C."/>
            <person name="Rubini A."/>
            <person name="Sitrit Y."/>
            <person name="Splivallo R."/>
            <person name="Traeger S."/>
            <person name="Wang M."/>
            <person name="Zifcakova L."/>
            <person name="Wipf D."/>
            <person name="Zambonelli A."/>
            <person name="Paolocci F."/>
            <person name="Nowrousian M."/>
            <person name="Ottonello S."/>
            <person name="Baldrian P."/>
            <person name="Spatafora J.W."/>
            <person name="Henrissat B."/>
            <person name="Nagy L.G."/>
            <person name="Aury J.M."/>
            <person name="Wincker P."/>
            <person name="Grigoriev I.V."/>
            <person name="Bonfante P."/>
            <person name="Martin F.M."/>
        </authorList>
    </citation>
    <scope>NUCLEOTIDE SEQUENCE [LARGE SCALE GENOMIC DNA]</scope>
    <source>
        <strain evidence="2 3">CCBAS932</strain>
    </source>
</reference>
<evidence type="ECO:0000256" key="1">
    <source>
        <dbReference type="SAM" id="MobiDB-lite"/>
    </source>
</evidence>
<keyword evidence="3" id="KW-1185">Reference proteome</keyword>
<feature type="region of interest" description="Disordered" evidence="1">
    <location>
        <begin position="73"/>
        <end position="108"/>
    </location>
</feature>
<organism evidence="2 3">
    <name type="scientific">Morchella conica CCBAS932</name>
    <dbReference type="NCBI Taxonomy" id="1392247"/>
    <lineage>
        <taxon>Eukaryota</taxon>
        <taxon>Fungi</taxon>
        <taxon>Dikarya</taxon>
        <taxon>Ascomycota</taxon>
        <taxon>Pezizomycotina</taxon>
        <taxon>Pezizomycetes</taxon>
        <taxon>Pezizales</taxon>
        <taxon>Morchellaceae</taxon>
        <taxon>Morchella</taxon>
    </lineage>
</organism>